<evidence type="ECO:0000313" key="1">
    <source>
        <dbReference type="EMBL" id="CAI8594426.1"/>
    </source>
</evidence>
<dbReference type="EMBL" id="OX451735">
    <property type="protein sequence ID" value="CAI8594426.1"/>
    <property type="molecule type" value="Genomic_DNA"/>
</dbReference>
<protein>
    <submittedName>
        <fullName evidence="1">Uncharacterized protein</fullName>
    </submittedName>
</protein>
<dbReference type="AlphaFoldDB" id="A0AAV0Z985"/>
<dbReference type="Proteomes" id="UP001157006">
    <property type="component" value="Chromosome 1S"/>
</dbReference>
<name>A0AAV0Z985_VICFA</name>
<keyword evidence="2" id="KW-1185">Reference proteome</keyword>
<reference evidence="1 2" key="1">
    <citation type="submission" date="2023-01" db="EMBL/GenBank/DDBJ databases">
        <authorList>
            <person name="Kreplak J."/>
        </authorList>
    </citation>
    <scope>NUCLEOTIDE SEQUENCE [LARGE SCALE GENOMIC DNA]</scope>
</reference>
<proteinExistence type="predicted"/>
<evidence type="ECO:0000313" key="2">
    <source>
        <dbReference type="Proteomes" id="UP001157006"/>
    </source>
</evidence>
<gene>
    <name evidence="1" type="ORF">VFH_I140760</name>
</gene>
<organism evidence="1 2">
    <name type="scientific">Vicia faba</name>
    <name type="common">Broad bean</name>
    <name type="synonym">Faba vulgaris</name>
    <dbReference type="NCBI Taxonomy" id="3906"/>
    <lineage>
        <taxon>Eukaryota</taxon>
        <taxon>Viridiplantae</taxon>
        <taxon>Streptophyta</taxon>
        <taxon>Embryophyta</taxon>
        <taxon>Tracheophyta</taxon>
        <taxon>Spermatophyta</taxon>
        <taxon>Magnoliopsida</taxon>
        <taxon>eudicotyledons</taxon>
        <taxon>Gunneridae</taxon>
        <taxon>Pentapetalae</taxon>
        <taxon>rosids</taxon>
        <taxon>fabids</taxon>
        <taxon>Fabales</taxon>
        <taxon>Fabaceae</taxon>
        <taxon>Papilionoideae</taxon>
        <taxon>50 kb inversion clade</taxon>
        <taxon>NPAAA clade</taxon>
        <taxon>Hologalegina</taxon>
        <taxon>IRL clade</taxon>
        <taxon>Fabeae</taxon>
        <taxon>Vicia</taxon>
    </lineage>
</organism>
<sequence length="133" mass="15074">MFKNSTWAMMGGCSSKCAIGLMKERNKPGPTNEESYLTQVTLPYLYHTLISNHRSTICNRLRRVIIQHASSFPTISRNGKNDEETKEIEAYLSETLRRCSDAVKAIRKPKDNLQKCRPGMVPSLVADERLNEG</sequence>
<accession>A0AAV0Z985</accession>